<evidence type="ECO:0000313" key="12">
    <source>
        <dbReference type="EMBL" id="SDN85986.1"/>
    </source>
</evidence>
<dbReference type="Pfam" id="PF02870">
    <property type="entry name" value="Methyltransf_1N"/>
    <property type="match status" value="1"/>
</dbReference>
<protein>
    <recommendedName>
        <fullName evidence="9">Methylated-DNA--protein-cysteine methyltransferase</fullName>
        <ecNumber evidence="9">2.1.1.63</ecNumber>
    </recommendedName>
    <alternativeName>
        <fullName evidence="9">6-O-methylguanine-DNA methyltransferase</fullName>
        <shortName evidence="9">MGMT</shortName>
    </alternativeName>
    <alternativeName>
        <fullName evidence="9">O-6-methylguanine-DNA-alkyltransferase</fullName>
    </alternativeName>
</protein>
<evidence type="ECO:0000256" key="2">
    <source>
        <dbReference type="ARBA" id="ARBA00008711"/>
    </source>
</evidence>
<dbReference type="GO" id="GO:0005737">
    <property type="term" value="C:cytoplasm"/>
    <property type="evidence" value="ECO:0007669"/>
    <property type="project" value="UniProtKB-SubCell"/>
</dbReference>
<evidence type="ECO:0000256" key="9">
    <source>
        <dbReference type="HAMAP-Rule" id="MF_00772"/>
    </source>
</evidence>
<keyword evidence="3 9" id="KW-0963">Cytoplasm</keyword>
<feature type="domain" description="Methylated-DNA-[protein]-cysteine S-methyltransferase DNA binding" evidence="10">
    <location>
        <begin position="84"/>
        <end position="163"/>
    </location>
</feature>
<comment type="catalytic activity">
    <reaction evidence="8 9">
        <text>a 6-O-methyl-2'-deoxyguanosine in DNA + L-cysteinyl-[protein] = S-methyl-L-cysteinyl-[protein] + a 2'-deoxyguanosine in DNA</text>
        <dbReference type="Rhea" id="RHEA:24000"/>
        <dbReference type="Rhea" id="RHEA-COMP:10131"/>
        <dbReference type="Rhea" id="RHEA-COMP:10132"/>
        <dbReference type="Rhea" id="RHEA-COMP:11367"/>
        <dbReference type="Rhea" id="RHEA-COMP:11368"/>
        <dbReference type="ChEBI" id="CHEBI:29950"/>
        <dbReference type="ChEBI" id="CHEBI:82612"/>
        <dbReference type="ChEBI" id="CHEBI:85445"/>
        <dbReference type="ChEBI" id="CHEBI:85448"/>
        <dbReference type="EC" id="2.1.1.63"/>
    </reaction>
</comment>
<dbReference type="InterPro" id="IPR036217">
    <property type="entry name" value="MethylDNA_cys_MeTrfase_DNAb"/>
</dbReference>
<dbReference type="PANTHER" id="PTHR10815">
    <property type="entry name" value="METHYLATED-DNA--PROTEIN-CYSTEINE METHYLTRANSFERASE"/>
    <property type="match status" value="1"/>
</dbReference>
<dbReference type="InterPro" id="IPR036388">
    <property type="entry name" value="WH-like_DNA-bd_sf"/>
</dbReference>
<dbReference type="InterPro" id="IPR008332">
    <property type="entry name" value="MethylG_MeTrfase_N"/>
</dbReference>
<dbReference type="HAMAP" id="MF_00772">
    <property type="entry name" value="OGT"/>
    <property type="match status" value="1"/>
</dbReference>
<dbReference type="PROSITE" id="PS00374">
    <property type="entry name" value="MGMT"/>
    <property type="match status" value="1"/>
</dbReference>
<dbReference type="PANTHER" id="PTHR10815:SF13">
    <property type="entry name" value="METHYLATED-DNA--PROTEIN-CYSTEINE METHYLTRANSFERASE"/>
    <property type="match status" value="1"/>
</dbReference>
<reference evidence="12 13" key="1">
    <citation type="submission" date="2016-10" db="EMBL/GenBank/DDBJ databases">
        <authorList>
            <person name="de Groot N.N."/>
        </authorList>
    </citation>
    <scope>NUCLEOTIDE SEQUENCE [LARGE SCALE GENOMIC DNA]</scope>
    <source>
        <strain evidence="12 13">CGMCC 1.3442</strain>
    </source>
</reference>
<gene>
    <name evidence="12" type="ORF">SAMN05216498_0068</name>
</gene>
<evidence type="ECO:0000256" key="8">
    <source>
        <dbReference type="ARBA" id="ARBA00049348"/>
    </source>
</evidence>
<comment type="catalytic activity">
    <reaction evidence="1 9">
        <text>a 4-O-methyl-thymidine in DNA + L-cysteinyl-[protein] = a thymidine in DNA + S-methyl-L-cysteinyl-[protein]</text>
        <dbReference type="Rhea" id="RHEA:53428"/>
        <dbReference type="Rhea" id="RHEA-COMP:10131"/>
        <dbReference type="Rhea" id="RHEA-COMP:10132"/>
        <dbReference type="Rhea" id="RHEA-COMP:13555"/>
        <dbReference type="Rhea" id="RHEA-COMP:13556"/>
        <dbReference type="ChEBI" id="CHEBI:29950"/>
        <dbReference type="ChEBI" id="CHEBI:82612"/>
        <dbReference type="ChEBI" id="CHEBI:137386"/>
        <dbReference type="ChEBI" id="CHEBI:137387"/>
        <dbReference type="EC" id="2.1.1.63"/>
    </reaction>
</comment>
<dbReference type="SUPFAM" id="SSF46767">
    <property type="entry name" value="Methylated DNA-protein cysteine methyltransferase, C-terminal domain"/>
    <property type="match status" value="1"/>
</dbReference>
<dbReference type="AlphaFoldDB" id="A0A1H0EUL6"/>
<accession>A0A1H0EUL6</accession>
<keyword evidence="4 9" id="KW-0489">Methyltransferase</keyword>
<dbReference type="CDD" id="cd06445">
    <property type="entry name" value="ATase"/>
    <property type="match status" value="1"/>
</dbReference>
<evidence type="ECO:0000313" key="13">
    <source>
        <dbReference type="Proteomes" id="UP000199334"/>
    </source>
</evidence>
<evidence type="ECO:0000259" key="11">
    <source>
        <dbReference type="Pfam" id="PF02870"/>
    </source>
</evidence>
<dbReference type="FunFam" id="1.10.10.10:FF:000214">
    <property type="entry name" value="Methylated-DNA--protein-cysteine methyltransferase"/>
    <property type="match status" value="1"/>
</dbReference>
<dbReference type="InterPro" id="IPR036631">
    <property type="entry name" value="MGMT_N_sf"/>
</dbReference>
<proteinExistence type="inferred from homology"/>
<feature type="active site" description="Nucleophile; methyl group acceptor" evidence="9">
    <location>
        <position position="135"/>
    </location>
</feature>
<name>A0A1H0EUL6_9BACI</name>
<dbReference type="InterPro" id="IPR023546">
    <property type="entry name" value="MGMT"/>
</dbReference>
<dbReference type="Pfam" id="PF01035">
    <property type="entry name" value="DNA_binding_1"/>
    <property type="match status" value="1"/>
</dbReference>
<evidence type="ECO:0000256" key="7">
    <source>
        <dbReference type="ARBA" id="ARBA00023204"/>
    </source>
</evidence>
<keyword evidence="13" id="KW-1185">Reference proteome</keyword>
<dbReference type="NCBIfam" id="TIGR00589">
    <property type="entry name" value="ogt"/>
    <property type="match status" value="1"/>
</dbReference>
<feature type="domain" description="Methylguanine DNA methyltransferase ribonuclease-like" evidence="11">
    <location>
        <begin position="7"/>
        <end position="79"/>
    </location>
</feature>
<keyword evidence="7 9" id="KW-0234">DNA repair</keyword>
<evidence type="ECO:0000259" key="10">
    <source>
        <dbReference type="Pfam" id="PF01035"/>
    </source>
</evidence>
<dbReference type="EC" id="2.1.1.63" evidence="9"/>
<dbReference type="Gene3D" id="1.10.10.10">
    <property type="entry name" value="Winged helix-like DNA-binding domain superfamily/Winged helix DNA-binding domain"/>
    <property type="match status" value="1"/>
</dbReference>
<dbReference type="GO" id="GO:0032259">
    <property type="term" value="P:methylation"/>
    <property type="evidence" value="ECO:0007669"/>
    <property type="project" value="UniProtKB-KW"/>
</dbReference>
<dbReference type="Gene3D" id="3.30.160.70">
    <property type="entry name" value="Methylated DNA-protein cysteine methyltransferase domain"/>
    <property type="match status" value="1"/>
</dbReference>
<dbReference type="SUPFAM" id="SSF53155">
    <property type="entry name" value="Methylated DNA-protein cysteine methyltransferase domain"/>
    <property type="match status" value="1"/>
</dbReference>
<dbReference type="GO" id="GO:0006307">
    <property type="term" value="P:DNA alkylation repair"/>
    <property type="evidence" value="ECO:0007669"/>
    <property type="project" value="UniProtKB-UniRule"/>
</dbReference>
<comment type="miscellaneous">
    <text evidence="9">This enzyme catalyzes only one turnover and therefore is not strictly catalytic. According to one definition, an enzyme is a biocatalyst that acts repeatedly and over many reaction cycles.</text>
</comment>
<dbReference type="RefSeq" id="WP_093857632.1">
    <property type="nucleotide sequence ID" value="NZ_BJVZ01000007.1"/>
</dbReference>
<evidence type="ECO:0000256" key="5">
    <source>
        <dbReference type="ARBA" id="ARBA00022679"/>
    </source>
</evidence>
<evidence type="ECO:0000256" key="1">
    <source>
        <dbReference type="ARBA" id="ARBA00001286"/>
    </source>
</evidence>
<evidence type="ECO:0000256" key="3">
    <source>
        <dbReference type="ARBA" id="ARBA00022490"/>
    </source>
</evidence>
<evidence type="ECO:0000256" key="4">
    <source>
        <dbReference type="ARBA" id="ARBA00022603"/>
    </source>
</evidence>
<organism evidence="12 13">
    <name type="scientific">Tenuibacillus multivorans</name>
    <dbReference type="NCBI Taxonomy" id="237069"/>
    <lineage>
        <taxon>Bacteria</taxon>
        <taxon>Bacillati</taxon>
        <taxon>Bacillota</taxon>
        <taxon>Bacilli</taxon>
        <taxon>Bacillales</taxon>
        <taxon>Bacillaceae</taxon>
        <taxon>Tenuibacillus</taxon>
    </lineage>
</organism>
<dbReference type="OrthoDB" id="9802228at2"/>
<keyword evidence="5 9" id="KW-0808">Transferase</keyword>
<dbReference type="Proteomes" id="UP000199334">
    <property type="component" value="Unassembled WGS sequence"/>
</dbReference>
<comment type="similarity">
    <text evidence="2 9">Belongs to the MGMT family.</text>
</comment>
<keyword evidence="6 9" id="KW-0227">DNA damage</keyword>
<comment type="subcellular location">
    <subcellularLocation>
        <location evidence="9">Cytoplasm</location>
    </subcellularLocation>
</comment>
<dbReference type="EMBL" id="FNIG01000010">
    <property type="protein sequence ID" value="SDN85986.1"/>
    <property type="molecule type" value="Genomic_DNA"/>
</dbReference>
<dbReference type="GO" id="GO:0003908">
    <property type="term" value="F:methylated-DNA-[protein]-cysteine S-methyltransferase activity"/>
    <property type="evidence" value="ECO:0007669"/>
    <property type="project" value="UniProtKB-UniRule"/>
</dbReference>
<comment type="function">
    <text evidence="9">Involved in the cellular defense against the biological effects of O6-methylguanine (O6-MeG) and O4-methylthymine (O4-MeT) in DNA. Repairs the methylated nucleobase in DNA by stoichiometrically transferring the methyl group to a cysteine residue in the enzyme. This is a suicide reaction: the enzyme is irreversibly inactivated.</text>
</comment>
<dbReference type="InterPro" id="IPR001497">
    <property type="entry name" value="MethylDNA_cys_MeTrfase_AS"/>
</dbReference>
<dbReference type="STRING" id="237069.SAMN05216498_0068"/>
<dbReference type="InterPro" id="IPR014048">
    <property type="entry name" value="MethylDNA_cys_MeTrfase_DNA-bd"/>
</dbReference>
<evidence type="ECO:0000256" key="6">
    <source>
        <dbReference type="ARBA" id="ARBA00022763"/>
    </source>
</evidence>
<sequence>MKPLMLTSYNSPIGDIMIGGQDEKVFFIKFGSRDEWVEKWMSKHKIDKTVHDPSAFQQAKDELQAYFNDELSQFSFQTELLGTDFQKRVWQELINIPYGETWTYKDIAEAIKQPKAIRAVGGAINKNPISIAIPCHRVIGSDGTLTGYASGLNNKRFLLHHETKSKDWLHLTS</sequence>